<keyword evidence="4 7" id="KW-1133">Transmembrane helix</keyword>
<evidence type="ECO:0000256" key="7">
    <source>
        <dbReference type="SAM" id="Phobius"/>
    </source>
</evidence>
<dbReference type="RefSeq" id="WP_341370206.1">
    <property type="nucleotide sequence ID" value="NZ_JBBPCO010000003.1"/>
</dbReference>
<dbReference type="PANTHER" id="PTHR43507:SF1">
    <property type="entry name" value="NADH-UBIQUINONE OXIDOREDUCTASE CHAIN 4"/>
    <property type="match status" value="1"/>
</dbReference>
<evidence type="ECO:0000256" key="6">
    <source>
        <dbReference type="RuleBase" id="RU000320"/>
    </source>
</evidence>
<feature type="transmembrane region" description="Helical" evidence="7">
    <location>
        <begin position="200"/>
        <end position="221"/>
    </location>
</feature>
<name>A0ABU9D720_9PROT</name>
<dbReference type="NCBIfam" id="TIGR01972">
    <property type="entry name" value="NDH_I_M"/>
    <property type="match status" value="1"/>
</dbReference>
<keyword evidence="3 6" id="KW-0812">Transmembrane</keyword>
<feature type="transmembrane region" description="Helical" evidence="7">
    <location>
        <begin position="108"/>
        <end position="125"/>
    </location>
</feature>
<comment type="caution">
    <text evidence="9">The sequence shown here is derived from an EMBL/GenBank/DDBJ whole genome shotgun (WGS) entry which is preliminary data.</text>
</comment>
<dbReference type="EMBL" id="JBBPCO010000003">
    <property type="protein sequence ID" value="MEK8089141.1"/>
    <property type="molecule type" value="Genomic_DNA"/>
</dbReference>
<evidence type="ECO:0000313" key="9">
    <source>
        <dbReference type="EMBL" id="MEK8089141.1"/>
    </source>
</evidence>
<sequence>MLSLAIFLPLLGALLILLIPASRVKVIRNTANLTTSLTLALWLTIGLNFRLDGGFQFVEFLPWIKSLGISYHLGVDGLSLALLLMTALLFWSALVFSWTQTERAKEYFAWFLFLESACLGVFAALDLFLFYIFWDLTLVGMYFIIAIWGHEQARRAATWFFIYTLVGSLALLLAIIGLYLNTQPLSMDMLEIIRQQPLAGGWLAQLVFLGFFLGFAIKLPLVPFHTWLPLAHTEAPAAGSTILAAVLLKMGGYGFLRILLPMLPDTFRQYALALVLLGVISVIYGALAALAQTHFKRMVAYTSVNHMGYVMMGIGALGVWQGSEAARTLAYNGAVLQMVSHGLITGALFLISGMLWTRAHSFDMDAFGGLGRIVPVFTAVTGLLAFASLGLPGLSGFVAEFQIFVGTFSVYPWAAAVALLGIVITAALFLRALQRLFLGPVNAQWTGMADLKAHELIALAPLLLLVILIGILPGWLIDLINAAMHWKGS</sequence>
<protein>
    <submittedName>
        <fullName evidence="9">NADH-quinone oxidoreductase subunit M</fullName>
        <ecNumber evidence="9">1.6.5.-</ecNumber>
    </submittedName>
</protein>
<dbReference type="PRINTS" id="PR01437">
    <property type="entry name" value="NUOXDRDTASE4"/>
</dbReference>
<dbReference type="Pfam" id="PF00361">
    <property type="entry name" value="Proton_antipo_M"/>
    <property type="match status" value="1"/>
</dbReference>
<feature type="transmembrane region" description="Helical" evidence="7">
    <location>
        <begin position="456"/>
        <end position="477"/>
    </location>
</feature>
<feature type="domain" description="NADH:quinone oxidoreductase/Mrp antiporter transmembrane" evidence="8">
    <location>
        <begin position="124"/>
        <end position="425"/>
    </location>
</feature>
<organism evidence="9 10">
    <name type="scientific">Thermithiobacillus plumbiphilus</name>
    <dbReference type="NCBI Taxonomy" id="1729899"/>
    <lineage>
        <taxon>Bacteria</taxon>
        <taxon>Pseudomonadati</taxon>
        <taxon>Pseudomonadota</taxon>
        <taxon>Acidithiobacillia</taxon>
        <taxon>Acidithiobacillales</taxon>
        <taxon>Thermithiobacillaceae</taxon>
        <taxon>Thermithiobacillus</taxon>
    </lineage>
</organism>
<evidence type="ECO:0000313" key="10">
    <source>
        <dbReference type="Proteomes" id="UP001446205"/>
    </source>
</evidence>
<comment type="similarity">
    <text evidence="2">Belongs to the complex I subunit 4 family.</text>
</comment>
<comment type="subcellular location">
    <subcellularLocation>
        <location evidence="1">Endomembrane system</location>
        <topology evidence="1">Multi-pass membrane protein</topology>
    </subcellularLocation>
    <subcellularLocation>
        <location evidence="6">Membrane</location>
        <topology evidence="6">Multi-pass membrane protein</topology>
    </subcellularLocation>
</comment>
<evidence type="ECO:0000256" key="1">
    <source>
        <dbReference type="ARBA" id="ARBA00004127"/>
    </source>
</evidence>
<dbReference type="PANTHER" id="PTHR43507">
    <property type="entry name" value="NADH-UBIQUINONE OXIDOREDUCTASE CHAIN 4"/>
    <property type="match status" value="1"/>
</dbReference>
<feature type="transmembrane region" description="Helical" evidence="7">
    <location>
        <begin position="303"/>
        <end position="322"/>
    </location>
</feature>
<keyword evidence="5 7" id="KW-0472">Membrane</keyword>
<dbReference type="EC" id="1.6.5.-" evidence="9"/>
<dbReference type="InterPro" id="IPR003918">
    <property type="entry name" value="NADH_UbQ_OxRdtase"/>
</dbReference>
<evidence type="ECO:0000256" key="5">
    <source>
        <dbReference type="ARBA" id="ARBA00023136"/>
    </source>
</evidence>
<feature type="transmembrane region" description="Helical" evidence="7">
    <location>
        <begin position="334"/>
        <end position="357"/>
    </location>
</feature>
<dbReference type="GO" id="GO:0016491">
    <property type="term" value="F:oxidoreductase activity"/>
    <property type="evidence" value="ECO:0007669"/>
    <property type="project" value="UniProtKB-KW"/>
</dbReference>
<feature type="transmembrane region" description="Helical" evidence="7">
    <location>
        <begin position="242"/>
        <end position="263"/>
    </location>
</feature>
<dbReference type="InterPro" id="IPR001750">
    <property type="entry name" value="ND/Mrp_TM"/>
</dbReference>
<keyword evidence="10" id="KW-1185">Reference proteome</keyword>
<feature type="transmembrane region" description="Helical" evidence="7">
    <location>
        <begin position="77"/>
        <end position="96"/>
    </location>
</feature>
<accession>A0ABU9D720</accession>
<feature type="transmembrane region" description="Helical" evidence="7">
    <location>
        <begin position="410"/>
        <end position="430"/>
    </location>
</feature>
<feature type="transmembrane region" description="Helical" evidence="7">
    <location>
        <begin position="131"/>
        <end position="148"/>
    </location>
</feature>
<feature type="transmembrane region" description="Helical" evidence="7">
    <location>
        <begin position="160"/>
        <end position="180"/>
    </location>
</feature>
<feature type="transmembrane region" description="Helical" evidence="7">
    <location>
        <begin position="269"/>
        <end position="291"/>
    </location>
</feature>
<evidence type="ECO:0000256" key="2">
    <source>
        <dbReference type="ARBA" id="ARBA00009025"/>
    </source>
</evidence>
<dbReference type="InterPro" id="IPR010227">
    <property type="entry name" value="NADH_Q_OxRdtase_chainM/4"/>
</dbReference>
<proteinExistence type="inferred from homology"/>
<evidence type="ECO:0000256" key="3">
    <source>
        <dbReference type="ARBA" id="ARBA00022692"/>
    </source>
</evidence>
<evidence type="ECO:0000259" key="8">
    <source>
        <dbReference type="Pfam" id="PF00361"/>
    </source>
</evidence>
<evidence type="ECO:0000256" key="4">
    <source>
        <dbReference type="ARBA" id="ARBA00022989"/>
    </source>
</evidence>
<reference evidence="9 10" key="1">
    <citation type="submission" date="2024-04" db="EMBL/GenBank/DDBJ databases">
        <authorList>
            <person name="Abashina T."/>
            <person name="Shaikin A."/>
        </authorList>
    </citation>
    <scope>NUCLEOTIDE SEQUENCE [LARGE SCALE GENOMIC DNA]</scope>
    <source>
        <strain evidence="9 10">AAFK</strain>
    </source>
</reference>
<dbReference type="Proteomes" id="UP001446205">
    <property type="component" value="Unassembled WGS sequence"/>
</dbReference>
<gene>
    <name evidence="9" type="ORF">WOB96_05120</name>
</gene>
<keyword evidence="9" id="KW-0560">Oxidoreductase</keyword>
<feature type="transmembrane region" description="Helical" evidence="7">
    <location>
        <begin position="369"/>
        <end position="390"/>
    </location>
</feature>